<evidence type="ECO:0000256" key="4">
    <source>
        <dbReference type="SAM" id="MobiDB-lite"/>
    </source>
</evidence>
<dbReference type="GeneTree" id="ENSGT00940000165343"/>
<feature type="compositionally biased region" description="Acidic residues" evidence="4">
    <location>
        <begin position="225"/>
        <end position="238"/>
    </location>
</feature>
<feature type="region of interest" description="Disordered" evidence="4">
    <location>
        <begin position="210"/>
        <end position="239"/>
    </location>
</feature>
<sequence length="311" mass="34332">LTRRNEVRLVLLGQTGSGKSTAGNCILGCDAFESHASDGVAVTHKCEKKTSTVAGNQVTVVDTPDWFRSDDSPEMVQHQISTCKALLTPGPHAFLLCVPVNKPAIVELQALEALKVVFGAKAVSHHTLVLFTHVDQLPEGQTLENYIASKRQDLLEVTTRCDDRYHFLERGKEDKDRRKSVEELLEKVESMVRESGVEFYNCPPCQQVETPTRLRQKERTKEDPLSEETELTEEDLREEDLAPASSSFFGGLWNSTVGWIRYLISLVRGTTLLGSIVGLFVGGPLGGMLGSTVGSVATEVGRRKHDVKKKQ</sequence>
<protein>
    <recommendedName>
        <fullName evidence="5">AIG1-type G domain-containing protein</fullName>
    </recommendedName>
</protein>
<dbReference type="PANTHER" id="PTHR10903">
    <property type="entry name" value="GTPASE, IMAP FAMILY MEMBER-RELATED"/>
    <property type="match status" value="1"/>
</dbReference>
<dbReference type="AlphaFoldDB" id="A0AAY4CT21"/>
<evidence type="ECO:0000259" key="5">
    <source>
        <dbReference type="PROSITE" id="PS51720"/>
    </source>
</evidence>
<reference evidence="6 7" key="1">
    <citation type="submission" date="2020-06" db="EMBL/GenBank/DDBJ databases">
        <authorList>
            <consortium name="Wellcome Sanger Institute Data Sharing"/>
        </authorList>
    </citation>
    <scope>NUCLEOTIDE SEQUENCE [LARGE SCALE GENOMIC DNA]</scope>
</reference>
<reference evidence="6" key="2">
    <citation type="submission" date="2025-08" db="UniProtKB">
        <authorList>
            <consortium name="Ensembl"/>
        </authorList>
    </citation>
    <scope>IDENTIFICATION</scope>
</reference>
<organism evidence="6 7">
    <name type="scientific">Denticeps clupeoides</name>
    <name type="common">denticle herring</name>
    <dbReference type="NCBI Taxonomy" id="299321"/>
    <lineage>
        <taxon>Eukaryota</taxon>
        <taxon>Metazoa</taxon>
        <taxon>Chordata</taxon>
        <taxon>Craniata</taxon>
        <taxon>Vertebrata</taxon>
        <taxon>Euteleostomi</taxon>
        <taxon>Actinopterygii</taxon>
        <taxon>Neopterygii</taxon>
        <taxon>Teleostei</taxon>
        <taxon>Clupei</taxon>
        <taxon>Clupeiformes</taxon>
        <taxon>Denticipitoidei</taxon>
        <taxon>Denticipitidae</taxon>
        <taxon>Denticeps</taxon>
    </lineage>
</organism>
<dbReference type="GO" id="GO:0005525">
    <property type="term" value="F:GTP binding"/>
    <property type="evidence" value="ECO:0007669"/>
    <property type="project" value="UniProtKB-KW"/>
</dbReference>
<dbReference type="PANTHER" id="PTHR10903:SF167">
    <property type="entry name" value="GTPASE IMAP FAMILY MEMBER 6-RELATED"/>
    <property type="match status" value="1"/>
</dbReference>
<dbReference type="FunFam" id="3.40.50.300:FF:002274">
    <property type="entry name" value="Si:dkeyp-69e1.8"/>
    <property type="match status" value="1"/>
</dbReference>
<accession>A0AAY4CT21</accession>
<dbReference type="InterPro" id="IPR027417">
    <property type="entry name" value="P-loop_NTPase"/>
</dbReference>
<dbReference type="Ensembl" id="ENSDCDT00010045672.1">
    <property type="protein sequence ID" value="ENSDCDP00010036278.1"/>
    <property type="gene ID" value="ENSDCDG00010023779.1"/>
</dbReference>
<evidence type="ECO:0000256" key="3">
    <source>
        <dbReference type="ARBA" id="ARBA00023134"/>
    </source>
</evidence>
<evidence type="ECO:0000313" key="7">
    <source>
        <dbReference type="Proteomes" id="UP000694580"/>
    </source>
</evidence>
<dbReference type="InterPro" id="IPR045058">
    <property type="entry name" value="GIMA/IAN/Toc"/>
</dbReference>
<reference evidence="6" key="3">
    <citation type="submission" date="2025-09" db="UniProtKB">
        <authorList>
            <consortium name="Ensembl"/>
        </authorList>
    </citation>
    <scope>IDENTIFICATION</scope>
</reference>
<evidence type="ECO:0000256" key="2">
    <source>
        <dbReference type="ARBA" id="ARBA00022741"/>
    </source>
</evidence>
<dbReference type="Pfam" id="PF04548">
    <property type="entry name" value="AIG1"/>
    <property type="match status" value="1"/>
</dbReference>
<name>A0AAY4CT21_9TELE</name>
<feature type="domain" description="AIG1-type G" evidence="5">
    <location>
        <begin position="4"/>
        <end position="209"/>
    </location>
</feature>
<dbReference type="Proteomes" id="UP000694580">
    <property type="component" value="Chromosome 7"/>
</dbReference>
<keyword evidence="3" id="KW-0342">GTP-binding</keyword>
<evidence type="ECO:0000256" key="1">
    <source>
        <dbReference type="ARBA" id="ARBA00008535"/>
    </source>
</evidence>
<keyword evidence="2" id="KW-0547">Nucleotide-binding</keyword>
<dbReference type="InterPro" id="IPR006703">
    <property type="entry name" value="G_AIG1"/>
</dbReference>
<dbReference type="PROSITE" id="PS51720">
    <property type="entry name" value="G_AIG1"/>
    <property type="match status" value="1"/>
</dbReference>
<keyword evidence="7" id="KW-1185">Reference proteome</keyword>
<dbReference type="SUPFAM" id="SSF52540">
    <property type="entry name" value="P-loop containing nucleoside triphosphate hydrolases"/>
    <property type="match status" value="1"/>
</dbReference>
<gene>
    <name evidence="6" type="primary">si:dkeyp-69e1.8</name>
</gene>
<comment type="similarity">
    <text evidence="1">Belongs to the TRAFAC class TrmE-Era-EngA-EngB-Septin-like GTPase superfamily. AIG1/Toc34/Toc159-like paraseptin GTPase family. IAN subfamily.</text>
</comment>
<feature type="compositionally biased region" description="Basic and acidic residues" evidence="4">
    <location>
        <begin position="215"/>
        <end position="224"/>
    </location>
</feature>
<evidence type="ECO:0000313" key="6">
    <source>
        <dbReference type="Ensembl" id="ENSDCDP00010036278.1"/>
    </source>
</evidence>
<proteinExistence type="inferred from homology"/>
<dbReference type="Gene3D" id="3.40.50.300">
    <property type="entry name" value="P-loop containing nucleotide triphosphate hydrolases"/>
    <property type="match status" value="1"/>
</dbReference>